<gene>
    <name evidence="10" type="ORF">FEF65_07965</name>
</gene>
<evidence type="ECO:0000313" key="11">
    <source>
        <dbReference type="Proteomes" id="UP000306585"/>
    </source>
</evidence>
<feature type="transmembrane region" description="Helical" evidence="7">
    <location>
        <begin position="310"/>
        <end position="340"/>
    </location>
</feature>
<keyword evidence="11" id="KW-1185">Reference proteome</keyword>
<dbReference type="Proteomes" id="UP000306585">
    <property type="component" value="Unassembled WGS sequence"/>
</dbReference>
<dbReference type="GO" id="GO:0098797">
    <property type="term" value="C:plasma membrane protein complex"/>
    <property type="evidence" value="ECO:0007669"/>
    <property type="project" value="TreeGrafter"/>
</dbReference>
<dbReference type="Pfam" id="PF02687">
    <property type="entry name" value="FtsX"/>
    <property type="match status" value="1"/>
</dbReference>
<dbReference type="InterPro" id="IPR051447">
    <property type="entry name" value="Lipoprotein-release_system"/>
</dbReference>
<sequence length="406" mass="44762">MPARVFALAWRNIVRNARRSLITVSAVALGLISLIFLWGFNDGVHNTMMRNLQQVIVGSIQIHADGFFHHPKLVHTVPDVNRVAGLLKSAGVAHYSGRLRTFALAAGEDSSEGLILLGIDPLVERQVTRMDSKVDQGRFLRDNQEAACVLGRTTARNLGVVPGDEVVLLSEDRYGSLAAERVRLVGVINSGEMGIDRGLAIVPLGFMQQMTGMQGRYSEIVVQLQPARLEAVASQLKQGLDQSYEVLRWYDMYPMMKQWVELENAFYYIFLSIVLLIVAAGIMNTVLMSMLERIHEFGVMMALGCGRMQLAGMVVIESVLLGVAGIAIGVMVGMLLVHYFHGVGIDLSDQMDSITRFYLNPVVRTEIDTDHLLNTVLAVLMAALLAAVWPAIRASRLEPVEAIRHV</sequence>
<dbReference type="PANTHER" id="PTHR30489">
    <property type="entry name" value="LIPOPROTEIN-RELEASING SYSTEM TRANSMEMBRANE PROTEIN LOLE"/>
    <property type="match status" value="1"/>
</dbReference>
<dbReference type="EMBL" id="VBRY01000006">
    <property type="protein sequence ID" value="TLS67352.1"/>
    <property type="molecule type" value="Genomic_DNA"/>
</dbReference>
<keyword evidence="5 7" id="KW-1133">Transmembrane helix</keyword>
<evidence type="ECO:0000313" key="10">
    <source>
        <dbReference type="EMBL" id="TLS67352.1"/>
    </source>
</evidence>
<dbReference type="PANTHER" id="PTHR30489:SF0">
    <property type="entry name" value="LIPOPROTEIN-RELEASING SYSTEM TRANSMEMBRANE PROTEIN LOLE"/>
    <property type="match status" value="1"/>
</dbReference>
<dbReference type="Pfam" id="PF12704">
    <property type="entry name" value="MacB_PCD"/>
    <property type="match status" value="1"/>
</dbReference>
<keyword evidence="4 7" id="KW-0812">Transmembrane</keyword>
<evidence type="ECO:0000256" key="4">
    <source>
        <dbReference type="ARBA" id="ARBA00022692"/>
    </source>
</evidence>
<dbReference type="AlphaFoldDB" id="A0A5R9GTF2"/>
<evidence type="ECO:0000256" key="3">
    <source>
        <dbReference type="ARBA" id="ARBA00022475"/>
    </source>
</evidence>
<feature type="transmembrane region" description="Helical" evidence="7">
    <location>
        <begin position="372"/>
        <end position="392"/>
    </location>
</feature>
<evidence type="ECO:0000259" key="8">
    <source>
        <dbReference type="Pfam" id="PF02687"/>
    </source>
</evidence>
<feature type="domain" description="MacB-like periplasmic core" evidence="9">
    <location>
        <begin position="20"/>
        <end position="238"/>
    </location>
</feature>
<evidence type="ECO:0000256" key="6">
    <source>
        <dbReference type="ARBA" id="ARBA00023136"/>
    </source>
</evidence>
<dbReference type="GO" id="GO:0044874">
    <property type="term" value="P:lipoprotein localization to outer membrane"/>
    <property type="evidence" value="ECO:0007669"/>
    <property type="project" value="TreeGrafter"/>
</dbReference>
<evidence type="ECO:0000256" key="5">
    <source>
        <dbReference type="ARBA" id="ARBA00022989"/>
    </source>
</evidence>
<evidence type="ECO:0000259" key="9">
    <source>
        <dbReference type="Pfam" id="PF12704"/>
    </source>
</evidence>
<feature type="domain" description="ABC3 transporter permease C-terminal" evidence="8">
    <location>
        <begin position="269"/>
        <end position="399"/>
    </location>
</feature>
<evidence type="ECO:0000256" key="2">
    <source>
        <dbReference type="ARBA" id="ARBA00005236"/>
    </source>
</evidence>
<proteinExistence type="inferred from homology"/>
<name>A0A5R9GTF2_9PROT</name>
<keyword evidence="3" id="KW-1003">Cell membrane</keyword>
<dbReference type="InterPro" id="IPR025857">
    <property type="entry name" value="MacB_PCD"/>
</dbReference>
<comment type="subcellular location">
    <subcellularLocation>
        <location evidence="1">Cell membrane</location>
        <topology evidence="1">Multi-pass membrane protein</topology>
    </subcellularLocation>
</comment>
<dbReference type="InterPro" id="IPR003838">
    <property type="entry name" value="ABC3_permease_C"/>
</dbReference>
<feature type="transmembrane region" description="Helical" evidence="7">
    <location>
        <begin position="265"/>
        <end position="289"/>
    </location>
</feature>
<feature type="transmembrane region" description="Helical" evidence="7">
    <location>
        <begin position="21"/>
        <end position="40"/>
    </location>
</feature>
<evidence type="ECO:0000256" key="1">
    <source>
        <dbReference type="ARBA" id="ARBA00004651"/>
    </source>
</evidence>
<accession>A0A5R9GTF2</accession>
<reference evidence="10 11" key="1">
    <citation type="journal article" date="2019" name="Appl. Environ. Microbiol.">
        <title>Environmental Evidence and Genomic Insight of Iron-oxidizing Bacteria Preference Towards More Corrosion Resistant Stainless Steel at Higher Salinities.</title>
        <authorList>
            <person name="Garrison C.E."/>
            <person name="Price K.A."/>
            <person name="Field E.K."/>
        </authorList>
    </citation>
    <scope>NUCLEOTIDE SEQUENCE [LARGE SCALE GENOMIC DNA]</scope>
    <source>
        <strain evidence="10 11">P3</strain>
    </source>
</reference>
<comment type="caution">
    <text evidence="10">The sequence shown here is derived from an EMBL/GenBank/DDBJ whole genome shotgun (WGS) entry which is preliminary data.</text>
</comment>
<organism evidence="10 11">
    <name type="scientific">Mariprofundus erugo</name>
    <dbReference type="NCBI Taxonomy" id="2528639"/>
    <lineage>
        <taxon>Bacteria</taxon>
        <taxon>Pseudomonadati</taxon>
        <taxon>Pseudomonadota</taxon>
        <taxon>Candidatius Mariprofundia</taxon>
        <taxon>Mariprofundales</taxon>
        <taxon>Mariprofundaceae</taxon>
        <taxon>Mariprofundus</taxon>
    </lineage>
</organism>
<comment type="similarity">
    <text evidence="2">Belongs to the ABC-4 integral membrane protein family. LolC/E subfamily.</text>
</comment>
<protein>
    <submittedName>
        <fullName evidence="10">ABC transporter permease</fullName>
    </submittedName>
</protein>
<keyword evidence="6 7" id="KW-0472">Membrane</keyword>
<evidence type="ECO:0000256" key="7">
    <source>
        <dbReference type="SAM" id="Phobius"/>
    </source>
</evidence>